<feature type="domain" description="Nbr1 FW" evidence="7">
    <location>
        <begin position="93"/>
        <end position="190"/>
    </location>
</feature>
<name>A0AAN5DFP7_9BILA</name>
<comment type="subcellular location">
    <subcellularLocation>
        <location evidence="1">Cytoplasmic vesicle</location>
        <location evidence="1">Autophagosome</location>
    </subcellularLocation>
</comment>
<feature type="region of interest" description="Disordered" evidence="6">
    <location>
        <begin position="251"/>
        <end position="286"/>
    </location>
</feature>
<dbReference type="GO" id="GO:0016236">
    <property type="term" value="P:macroautophagy"/>
    <property type="evidence" value="ECO:0007669"/>
    <property type="project" value="TreeGrafter"/>
</dbReference>
<proteinExistence type="predicted"/>
<gene>
    <name evidence="8" type="ORF">PMAYCL1PPCAC_32573</name>
</gene>
<reference evidence="9" key="1">
    <citation type="submission" date="2022-10" db="EMBL/GenBank/DDBJ databases">
        <title>Genome assembly of Pristionchus species.</title>
        <authorList>
            <person name="Yoshida K."/>
            <person name="Sommer R.J."/>
        </authorList>
    </citation>
    <scope>NUCLEOTIDE SEQUENCE [LARGE SCALE GENOMIC DNA]</scope>
    <source>
        <strain evidence="9">RS5460</strain>
    </source>
</reference>
<feature type="compositionally biased region" description="Polar residues" evidence="6">
    <location>
        <begin position="257"/>
        <end position="269"/>
    </location>
</feature>
<protein>
    <recommendedName>
        <fullName evidence="7">Nbr1 FW domain-containing protein</fullName>
    </recommendedName>
</protein>
<evidence type="ECO:0000256" key="3">
    <source>
        <dbReference type="ARBA" id="ARBA00022771"/>
    </source>
</evidence>
<keyword evidence="2" id="KW-0479">Metal-binding</keyword>
<dbReference type="Proteomes" id="UP001328107">
    <property type="component" value="Unassembled WGS sequence"/>
</dbReference>
<dbReference type="InterPro" id="IPR039517">
    <property type="entry name" value="C6orf106_UBA-like"/>
</dbReference>
<evidence type="ECO:0000256" key="2">
    <source>
        <dbReference type="ARBA" id="ARBA00022723"/>
    </source>
</evidence>
<dbReference type="Gene3D" id="2.60.40.10">
    <property type="entry name" value="Immunoglobulins"/>
    <property type="match status" value="1"/>
</dbReference>
<dbReference type="AlphaFoldDB" id="A0AAN5DFP7"/>
<dbReference type="FunFam" id="2.60.40.10:FF:000199">
    <property type="entry name" value="next to BRCA1 gene 1 protein-like"/>
    <property type="match status" value="1"/>
</dbReference>
<dbReference type="GO" id="GO:0043130">
    <property type="term" value="F:ubiquitin binding"/>
    <property type="evidence" value="ECO:0007669"/>
    <property type="project" value="TreeGrafter"/>
</dbReference>
<comment type="caution">
    <text evidence="8">The sequence shown here is derived from an EMBL/GenBank/DDBJ whole genome shotgun (WGS) entry which is preliminary data.</text>
</comment>
<dbReference type="Gene3D" id="1.10.8.10">
    <property type="entry name" value="DNA helicase RuvA subunit, C-terminal domain"/>
    <property type="match status" value="1"/>
</dbReference>
<evidence type="ECO:0000259" key="7">
    <source>
        <dbReference type="Pfam" id="PF16158"/>
    </source>
</evidence>
<dbReference type="Pfam" id="PF14555">
    <property type="entry name" value="UBA_4"/>
    <property type="match status" value="1"/>
</dbReference>
<sequence length="286" mass="31728">MAIPAEKHNQRIQTALKTHERRREGTRVVLIRQFQQVCGDVTISPETCHFFLDMSNWNIQTALGNYYDYGASNNVSNLYEAAALNMQLVNDVTIGEGEAIPPNTRFTKTWRVRNNGLLAWPPGSCIAFMEGAPLAFENAVVVPSIEPGEEIEISVEMQSPNMAGMYQSRWHLNTFQRVPFGESIWCIITVDQNGIMDITQQLASAPLADRSFPSMFGFSSQAPLDPNPRMDVAIPMHNPFQLHGRVDEDMDGVQARSFGTSPSMESGDTPNVPPCTPCTPPAENPQ</sequence>
<dbReference type="EMBL" id="BTRK01000006">
    <property type="protein sequence ID" value="GMR62378.1"/>
    <property type="molecule type" value="Genomic_DNA"/>
</dbReference>
<evidence type="ECO:0000256" key="1">
    <source>
        <dbReference type="ARBA" id="ARBA00004419"/>
    </source>
</evidence>
<dbReference type="GO" id="GO:0031410">
    <property type="term" value="C:cytoplasmic vesicle"/>
    <property type="evidence" value="ECO:0007669"/>
    <property type="project" value="UniProtKB-KW"/>
</dbReference>
<dbReference type="InterPro" id="IPR009060">
    <property type="entry name" value="UBA-like_sf"/>
</dbReference>
<evidence type="ECO:0000256" key="6">
    <source>
        <dbReference type="SAM" id="MobiDB-lite"/>
    </source>
</evidence>
<dbReference type="Pfam" id="PF16158">
    <property type="entry name" value="N_BRCA1_IG"/>
    <property type="match status" value="1"/>
</dbReference>
<feature type="compositionally biased region" description="Pro residues" evidence="6">
    <location>
        <begin position="271"/>
        <end position="286"/>
    </location>
</feature>
<dbReference type="GO" id="GO:0008270">
    <property type="term" value="F:zinc ion binding"/>
    <property type="evidence" value="ECO:0007669"/>
    <property type="project" value="UniProtKB-KW"/>
</dbReference>
<evidence type="ECO:0000256" key="5">
    <source>
        <dbReference type="ARBA" id="ARBA00023329"/>
    </source>
</evidence>
<dbReference type="InterPro" id="IPR013783">
    <property type="entry name" value="Ig-like_fold"/>
</dbReference>
<dbReference type="GO" id="GO:0000407">
    <property type="term" value="C:phagophore assembly site"/>
    <property type="evidence" value="ECO:0007669"/>
    <property type="project" value="TreeGrafter"/>
</dbReference>
<dbReference type="GO" id="GO:0005776">
    <property type="term" value="C:autophagosome"/>
    <property type="evidence" value="ECO:0007669"/>
    <property type="project" value="UniProtKB-SubCell"/>
</dbReference>
<keyword evidence="9" id="KW-1185">Reference proteome</keyword>
<dbReference type="PANTHER" id="PTHR20930:SF0">
    <property type="entry name" value="PROTEIN ILRUN"/>
    <property type="match status" value="1"/>
</dbReference>
<evidence type="ECO:0000313" key="8">
    <source>
        <dbReference type="EMBL" id="GMR62378.1"/>
    </source>
</evidence>
<keyword evidence="3" id="KW-0863">Zinc-finger</keyword>
<dbReference type="PANTHER" id="PTHR20930">
    <property type="entry name" value="OVARIAN CARCINOMA ANTIGEN CA125-RELATED"/>
    <property type="match status" value="1"/>
</dbReference>
<organism evidence="8 9">
    <name type="scientific">Pristionchus mayeri</name>
    <dbReference type="NCBI Taxonomy" id="1317129"/>
    <lineage>
        <taxon>Eukaryota</taxon>
        <taxon>Metazoa</taxon>
        <taxon>Ecdysozoa</taxon>
        <taxon>Nematoda</taxon>
        <taxon>Chromadorea</taxon>
        <taxon>Rhabditida</taxon>
        <taxon>Rhabditina</taxon>
        <taxon>Diplogasteromorpha</taxon>
        <taxon>Diplogasteroidea</taxon>
        <taxon>Neodiplogasteridae</taxon>
        <taxon>Pristionchus</taxon>
    </lineage>
</organism>
<keyword evidence="4" id="KW-0862">Zinc</keyword>
<dbReference type="CDD" id="cd14947">
    <property type="entry name" value="NBR1_like"/>
    <property type="match status" value="1"/>
</dbReference>
<dbReference type="InterPro" id="IPR032350">
    <property type="entry name" value="Nbr1_FW"/>
</dbReference>
<dbReference type="CDD" id="cd14349">
    <property type="entry name" value="UBA_CF106"/>
    <property type="match status" value="1"/>
</dbReference>
<keyword evidence="5" id="KW-0968">Cytoplasmic vesicle</keyword>
<evidence type="ECO:0000256" key="4">
    <source>
        <dbReference type="ARBA" id="ARBA00022833"/>
    </source>
</evidence>
<evidence type="ECO:0000313" key="9">
    <source>
        <dbReference type="Proteomes" id="UP001328107"/>
    </source>
</evidence>
<accession>A0AAN5DFP7</accession>
<dbReference type="SUPFAM" id="SSF46934">
    <property type="entry name" value="UBA-like"/>
    <property type="match status" value="1"/>
</dbReference>